<evidence type="ECO:0000313" key="1">
    <source>
        <dbReference type="EMBL" id="RKG32973.1"/>
    </source>
</evidence>
<proteinExistence type="predicted"/>
<accession>A0A3A8EWZ5</accession>
<dbReference type="InterPro" id="IPR036116">
    <property type="entry name" value="FN3_sf"/>
</dbReference>
<dbReference type="AlphaFoldDB" id="A0A3A8EWZ5"/>
<evidence type="ECO:0000313" key="2">
    <source>
        <dbReference type="Proteomes" id="UP000282388"/>
    </source>
</evidence>
<dbReference type="SUPFAM" id="SSF49265">
    <property type="entry name" value="Fibronectin type III"/>
    <property type="match status" value="1"/>
</dbReference>
<reference evidence="1 2" key="1">
    <citation type="submission" date="2018-09" db="EMBL/GenBank/DDBJ databases">
        <title>The draft genome of Acinetobacter spp. strains.</title>
        <authorList>
            <person name="Qin J."/>
            <person name="Feng Y."/>
            <person name="Zong Z."/>
        </authorList>
    </citation>
    <scope>NUCLEOTIDE SEQUENCE [LARGE SCALE GENOMIC DNA]</scope>
    <source>
        <strain evidence="1 2">WCHAc060012</strain>
    </source>
</reference>
<keyword evidence="2" id="KW-1185">Reference proteome</keyword>
<feature type="non-terminal residue" evidence="1">
    <location>
        <position position="223"/>
    </location>
</feature>
<dbReference type="EMBL" id="RAXV01000006">
    <property type="protein sequence ID" value="RKG32973.1"/>
    <property type="molecule type" value="Genomic_DNA"/>
</dbReference>
<sequence>MAGVRLEFAQFGHFEYFNIYRNSVSTAIENLGEPIGISLTMYYEDLTVEPNQDYYYRAGVIRGSVENFSEEFHVKTLIEFDPPYDLVVEFKNDETNRLELNWKLDGFVDEQRYYCSETPINTENLPVPKAVLAGDARAYVDTDIEAGRTYYVRIGSVKNGIEKISAEKLVTSEKLLVFLPLTTNAVDYGSLGLTWSKQGSITHSSEGAYFNDDVASWIKQTTH</sequence>
<evidence type="ECO:0008006" key="3">
    <source>
        <dbReference type="Google" id="ProtNLM"/>
    </source>
</evidence>
<dbReference type="Proteomes" id="UP000282388">
    <property type="component" value="Unassembled WGS sequence"/>
</dbReference>
<protein>
    <recommendedName>
        <fullName evidence="3">Fibronectin type-III domain-containing protein</fullName>
    </recommendedName>
</protein>
<gene>
    <name evidence="1" type="ORF">D7V32_04035</name>
</gene>
<comment type="caution">
    <text evidence="1">The sequence shown here is derived from an EMBL/GenBank/DDBJ whole genome shotgun (WGS) entry which is preliminary data.</text>
</comment>
<organism evidence="1 2">
    <name type="scientific">Acinetobacter tianfuensis</name>
    <dbReference type="NCBI Taxonomy" id="2419603"/>
    <lineage>
        <taxon>Bacteria</taxon>
        <taxon>Pseudomonadati</taxon>
        <taxon>Pseudomonadota</taxon>
        <taxon>Gammaproteobacteria</taxon>
        <taxon>Moraxellales</taxon>
        <taxon>Moraxellaceae</taxon>
        <taxon>Acinetobacter</taxon>
    </lineage>
</organism>
<name>A0A3A8EWZ5_9GAMM</name>